<comment type="subcellular location">
    <subcellularLocation>
        <location evidence="2">Nucleus</location>
    </subcellularLocation>
</comment>
<evidence type="ECO:0000256" key="1">
    <source>
        <dbReference type="ARBA" id="ARBA00001968"/>
    </source>
</evidence>
<keyword evidence="6" id="KW-0378">Hydrolase</keyword>
<evidence type="ECO:0000256" key="2">
    <source>
        <dbReference type="ARBA" id="ARBA00004123"/>
    </source>
</evidence>
<sequence>MNVNIVNEFFVNDDDELFAVMNHMVVANLAAPIENALVHMNLEDDKEPLPRNESYYEETIPRYDVDDFHAHFRMSRRTLEMLTRNIGHRRDLGHEEQLDKEVAFTIWMLAKPESFRACSDRFGYPRSTGHNIFCKITAAICQMLPDEIIWPDINEANGIAARVENKTRFPGVIGMIDGCHIPIKAPAHNPVDYYNRKSFHSVILQGVCNDNMLFTDVFIGMPGKCHDARVFRNSPLYDKIINENLVNNNQHLLGDSAYPLMLNLLTPFRDNGHLLPNQMNYNTILSSIRSKIEQAFARLKGKWRRLKFLDMNIENISSVIAAACVLHNYTLKMESANVDNYAPDAAEMELNEPHPDDDIPENAAYEKRNAIMQVLL</sequence>
<accession>A0AAV8VJW7</accession>
<dbReference type="GO" id="GO:0046872">
    <property type="term" value="F:metal ion binding"/>
    <property type="evidence" value="ECO:0007669"/>
    <property type="project" value="UniProtKB-KW"/>
</dbReference>
<dbReference type="GO" id="GO:0005634">
    <property type="term" value="C:nucleus"/>
    <property type="evidence" value="ECO:0007669"/>
    <property type="project" value="UniProtKB-SubCell"/>
</dbReference>
<comment type="caution">
    <text evidence="9">The sequence shown here is derived from an EMBL/GenBank/DDBJ whole genome shotgun (WGS) entry which is preliminary data.</text>
</comment>
<dbReference type="Proteomes" id="UP001159042">
    <property type="component" value="Unassembled WGS sequence"/>
</dbReference>
<keyword evidence="7" id="KW-0539">Nucleus</keyword>
<protein>
    <recommendedName>
        <fullName evidence="8">DDE Tnp4 domain-containing protein</fullName>
    </recommendedName>
</protein>
<dbReference type="GO" id="GO:0016787">
    <property type="term" value="F:hydrolase activity"/>
    <property type="evidence" value="ECO:0007669"/>
    <property type="project" value="UniProtKB-KW"/>
</dbReference>
<evidence type="ECO:0000256" key="6">
    <source>
        <dbReference type="ARBA" id="ARBA00022801"/>
    </source>
</evidence>
<keyword evidence="4" id="KW-0540">Nuclease</keyword>
<dbReference type="PANTHER" id="PTHR22930">
    <property type="match status" value="1"/>
</dbReference>
<evidence type="ECO:0000256" key="7">
    <source>
        <dbReference type="ARBA" id="ARBA00023242"/>
    </source>
</evidence>
<name>A0AAV8VJW7_9CUCU</name>
<organism evidence="9 10">
    <name type="scientific">Exocentrus adspersus</name>
    <dbReference type="NCBI Taxonomy" id="1586481"/>
    <lineage>
        <taxon>Eukaryota</taxon>
        <taxon>Metazoa</taxon>
        <taxon>Ecdysozoa</taxon>
        <taxon>Arthropoda</taxon>
        <taxon>Hexapoda</taxon>
        <taxon>Insecta</taxon>
        <taxon>Pterygota</taxon>
        <taxon>Neoptera</taxon>
        <taxon>Endopterygota</taxon>
        <taxon>Coleoptera</taxon>
        <taxon>Polyphaga</taxon>
        <taxon>Cucujiformia</taxon>
        <taxon>Chrysomeloidea</taxon>
        <taxon>Cerambycidae</taxon>
        <taxon>Lamiinae</taxon>
        <taxon>Acanthocinini</taxon>
        <taxon>Exocentrus</taxon>
    </lineage>
</organism>
<comment type="cofactor">
    <cofactor evidence="1">
        <name>a divalent metal cation</name>
        <dbReference type="ChEBI" id="CHEBI:60240"/>
    </cofactor>
</comment>
<evidence type="ECO:0000256" key="4">
    <source>
        <dbReference type="ARBA" id="ARBA00022722"/>
    </source>
</evidence>
<evidence type="ECO:0000313" key="10">
    <source>
        <dbReference type="Proteomes" id="UP001159042"/>
    </source>
</evidence>
<dbReference type="EMBL" id="JANEYG010000076">
    <property type="protein sequence ID" value="KAJ8914227.1"/>
    <property type="molecule type" value="Genomic_DNA"/>
</dbReference>
<feature type="domain" description="DDE Tnp4" evidence="8">
    <location>
        <begin position="176"/>
        <end position="328"/>
    </location>
</feature>
<evidence type="ECO:0000256" key="5">
    <source>
        <dbReference type="ARBA" id="ARBA00022723"/>
    </source>
</evidence>
<dbReference type="PANTHER" id="PTHR22930:SF292">
    <property type="entry name" value="DDE TNP4 DOMAIN-CONTAINING PROTEIN"/>
    <property type="match status" value="1"/>
</dbReference>
<evidence type="ECO:0000313" key="9">
    <source>
        <dbReference type="EMBL" id="KAJ8914227.1"/>
    </source>
</evidence>
<proteinExistence type="inferred from homology"/>
<gene>
    <name evidence="9" type="ORF">NQ315_003590</name>
</gene>
<keyword evidence="5" id="KW-0479">Metal-binding</keyword>
<reference evidence="9 10" key="1">
    <citation type="journal article" date="2023" name="Insect Mol. Biol.">
        <title>Genome sequencing provides insights into the evolution of gene families encoding plant cell wall-degrading enzymes in longhorned beetles.</title>
        <authorList>
            <person name="Shin N.R."/>
            <person name="Okamura Y."/>
            <person name="Kirsch R."/>
            <person name="Pauchet Y."/>
        </authorList>
    </citation>
    <scope>NUCLEOTIDE SEQUENCE [LARGE SCALE GENOMIC DNA]</scope>
    <source>
        <strain evidence="9">EAD_L_NR</strain>
    </source>
</reference>
<keyword evidence="10" id="KW-1185">Reference proteome</keyword>
<dbReference type="Pfam" id="PF13359">
    <property type="entry name" value="DDE_Tnp_4"/>
    <property type="match status" value="1"/>
</dbReference>
<comment type="similarity">
    <text evidence="3">Belongs to the HARBI1 family.</text>
</comment>
<evidence type="ECO:0000256" key="3">
    <source>
        <dbReference type="ARBA" id="ARBA00006958"/>
    </source>
</evidence>
<dbReference type="AlphaFoldDB" id="A0AAV8VJW7"/>
<dbReference type="InterPro" id="IPR045249">
    <property type="entry name" value="HARBI1-like"/>
</dbReference>
<evidence type="ECO:0000259" key="8">
    <source>
        <dbReference type="Pfam" id="PF13359"/>
    </source>
</evidence>
<dbReference type="GO" id="GO:0004518">
    <property type="term" value="F:nuclease activity"/>
    <property type="evidence" value="ECO:0007669"/>
    <property type="project" value="UniProtKB-KW"/>
</dbReference>
<dbReference type="InterPro" id="IPR027806">
    <property type="entry name" value="HARBI1_dom"/>
</dbReference>